<protein>
    <submittedName>
        <fullName evidence="3">Quinoprotein dehydrogenase-associated putative ABC transporter substrate-binding protein</fullName>
    </submittedName>
</protein>
<dbReference type="SMART" id="SM00062">
    <property type="entry name" value="PBPb"/>
    <property type="match status" value="1"/>
</dbReference>
<name>A0A328A8J7_9CAUL</name>
<dbReference type="RefSeq" id="WP_111516517.1">
    <property type="nucleotide sequence ID" value="NZ_QFYR01000006.1"/>
</dbReference>
<dbReference type="AlphaFoldDB" id="A0A328A8J7"/>
<sequence>MRLLTVLLCLTTLAGCAREPKALRVCADPNNLPFSNRAGEGFENKLVELAAKELGRKVEYTWWAQRRGYVRNTLKDDRCDVWPGVATQVEMLATTRPYYRSSYVFLSRADRSLDIRSFDDPRLKTLTVGVQMIGDDAANTPPAHALARRGIIGNVRGYMLYGDYSQPNPPAAIVQAVDRGDIDVAVVWGPLAGYFASKAAHPMRLEPVTPWLDGPQWPMMFDVSMGVRREDAELREALDRVLERRAGEISRLLQAYHVPVMQDPVGR</sequence>
<dbReference type="PANTHER" id="PTHR35936:SF17">
    <property type="entry name" value="ARGININE-BINDING EXTRACELLULAR PROTEIN ARTP"/>
    <property type="match status" value="1"/>
</dbReference>
<reference evidence="4" key="1">
    <citation type="submission" date="2018-05" db="EMBL/GenBank/DDBJ databases">
        <authorList>
            <person name="Li X."/>
        </authorList>
    </citation>
    <scope>NUCLEOTIDE SEQUENCE [LARGE SCALE GENOMIC DNA]</scope>
    <source>
        <strain evidence="4">YIM 73061</strain>
    </source>
</reference>
<dbReference type="Pfam" id="PF00497">
    <property type="entry name" value="SBP_bac_3"/>
    <property type="match status" value="1"/>
</dbReference>
<dbReference type="PANTHER" id="PTHR35936">
    <property type="entry name" value="MEMBRANE-BOUND LYTIC MUREIN TRANSGLYCOSYLASE F"/>
    <property type="match status" value="1"/>
</dbReference>
<dbReference type="Proteomes" id="UP000249725">
    <property type="component" value="Unassembled WGS sequence"/>
</dbReference>
<evidence type="ECO:0000313" key="3">
    <source>
        <dbReference type="EMBL" id="RAK50789.1"/>
    </source>
</evidence>
<dbReference type="Gene3D" id="3.40.190.10">
    <property type="entry name" value="Periplasmic binding protein-like II"/>
    <property type="match status" value="2"/>
</dbReference>
<evidence type="ECO:0000256" key="1">
    <source>
        <dbReference type="ARBA" id="ARBA00022729"/>
    </source>
</evidence>
<keyword evidence="1" id="KW-0732">Signal</keyword>
<dbReference type="PROSITE" id="PS51257">
    <property type="entry name" value="PROKAR_LIPOPROTEIN"/>
    <property type="match status" value="1"/>
</dbReference>
<accession>A0A328A8J7</accession>
<keyword evidence="4" id="KW-1185">Reference proteome</keyword>
<dbReference type="InterPro" id="IPR001638">
    <property type="entry name" value="Solute-binding_3/MltF_N"/>
</dbReference>
<dbReference type="InterPro" id="IPR022448">
    <property type="entry name" value="Quinoprotein_dehydrogenase"/>
</dbReference>
<dbReference type="EMBL" id="QFYR01000006">
    <property type="protein sequence ID" value="RAK50789.1"/>
    <property type="molecule type" value="Genomic_DNA"/>
</dbReference>
<organism evidence="3 4">
    <name type="scientific">Phenylobacterium deserti</name>
    <dbReference type="NCBI Taxonomy" id="1914756"/>
    <lineage>
        <taxon>Bacteria</taxon>
        <taxon>Pseudomonadati</taxon>
        <taxon>Pseudomonadota</taxon>
        <taxon>Alphaproteobacteria</taxon>
        <taxon>Caulobacterales</taxon>
        <taxon>Caulobacteraceae</taxon>
        <taxon>Phenylobacterium</taxon>
    </lineage>
</organism>
<dbReference type="SUPFAM" id="SSF53850">
    <property type="entry name" value="Periplasmic binding protein-like II"/>
    <property type="match status" value="1"/>
</dbReference>
<dbReference type="NCBIfam" id="TIGR03871">
    <property type="entry name" value="ABC_peri_MoxJ_2"/>
    <property type="match status" value="1"/>
</dbReference>
<proteinExistence type="predicted"/>
<dbReference type="OrthoDB" id="176845at2"/>
<evidence type="ECO:0000259" key="2">
    <source>
        <dbReference type="SMART" id="SM00062"/>
    </source>
</evidence>
<gene>
    <name evidence="3" type="ORF">DJ018_18375</name>
</gene>
<evidence type="ECO:0000313" key="4">
    <source>
        <dbReference type="Proteomes" id="UP000249725"/>
    </source>
</evidence>
<feature type="domain" description="Solute-binding protein family 3/N-terminal" evidence="2">
    <location>
        <begin position="22"/>
        <end position="260"/>
    </location>
</feature>
<comment type="caution">
    <text evidence="3">The sequence shown here is derived from an EMBL/GenBank/DDBJ whole genome shotgun (WGS) entry which is preliminary data.</text>
</comment>